<evidence type="ECO:0000256" key="3">
    <source>
        <dbReference type="ARBA" id="ARBA00022448"/>
    </source>
</evidence>
<evidence type="ECO:0000256" key="2">
    <source>
        <dbReference type="ARBA" id="ARBA00008520"/>
    </source>
</evidence>
<dbReference type="InterPro" id="IPR006311">
    <property type="entry name" value="TAT_signal"/>
</dbReference>
<evidence type="ECO:0000313" key="7">
    <source>
        <dbReference type="EMBL" id="USJ26976.1"/>
    </source>
</evidence>
<feature type="signal peptide" evidence="6">
    <location>
        <begin position="1"/>
        <end position="30"/>
    </location>
</feature>
<organism evidence="7 8">
    <name type="scientific">Ensifer adhaerens</name>
    <name type="common">Sinorhizobium morelense</name>
    <dbReference type="NCBI Taxonomy" id="106592"/>
    <lineage>
        <taxon>Bacteria</taxon>
        <taxon>Pseudomonadati</taxon>
        <taxon>Pseudomonadota</taxon>
        <taxon>Alphaproteobacteria</taxon>
        <taxon>Hyphomicrobiales</taxon>
        <taxon>Rhizobiaceae</taxon>
        <taxon>Sinorhizobium/Ensifer group</taxon>
        <taxon>Ensifer</taxon>
    </lineage>
</organism>
<dbReference type="SUPFAM" id="SSF53850">
    <property type="entry name" value="Periplasmic binding protein-like II"/>
    <property type="match status" value="1"/>
</dbReference>
<dbReference type="Gene3D" id="3.40.190.10">
    <property type="entry name" value="Periplasmic binding protein-like II"/>
    <property type="match status" value="2"/>
</dbReference>
<keyword evidence="5" id="KW-0574">Periplasm</keyword>
<protein>
    <submittedName>
        <fullName evidence="7">ABC transporter substrate-binding protein</fullName>
    </submittedName>
</protein>
<dbReference type="Proteomes" id="UP001055460">
    <property type="component" value="Plasmid pB"/>
</dbReference>
<dbReference type="PANTHER" id="PTHR43649">
    <property type="entry name" value="ARABINOSE-BINDING PROTEIN-RELATED"/>
    <property type="match status" value="1"/>
</dbReference>
<dbReference type="PANTHER" id="PTHR43649:SF11">
    <property type="entry name" value="ABC TRANSPORTER SUBSTRATE-BINDING PROTEIN YESO-RELATED"/>
    <property type="match status" value="1"/>
</dbReference>
<dbReference type="PROSITE" id="PS51318">
    <property type="entry name" value="TAT"/>
    <property type="match status" value="1"/>
</dbReference>
<dbReference type="Pfam" id="PF13416">
    <property type="entry name" value="SBP_bac_8"/>
    <property type="match status" value="1"/>
</dbReference>
<dbReference type="InterPro" id="IPR050490">
    <property type="entry name" value="Bact_solute-bd_prot1"/>
</dbReference>
<evidence type="ECO:0000256" key="4">
    <source>
        <dbReference type="ARBA" id="ARBA00022729"/>
    </source>
</evidence>
<feature type="chain" id="PRO_5040369353" evidence="6">
    <location>
        <begin position="31"/>
        <end position="427"/>
    </location>
</feature>
<evidence type="ECO:0000256" key="6">
    <source>
        <dbReference type="SAM" id="SignalP"/>
    </source>
</evidence>
<evidence type="ECO:0000256" key="5">
    <source>
        <dbReference type="ARBA" id="ARBA00022764"/>
    </source>
</evidence>
<dbReference type="GO" id="GO:0055085">
    <property type="term" value="P:transmembrane transport"/>
    <property type="evidence" value="ECO:0007669"/>
    <property type="project" value="InterPro"/>
</dbReference>
<geneLocation type="plasmid" evidence="7 8">
    <name>pB</name>
</geneLocation>
<sequence length="427" mass="45871">MINRRHFLRNAALFGAGATLATMPAFRAFAEDSMRLYWWGTPSRAERTLGVAKLFEAAHSGAKIVGEVGGSDYWAKLTTMIAGGNAPDIFQLEPSRFADYSRRSTNLPLNDYLGKVIRTDKLVPGVLDLGTVDGKVTGMPLSLNAFAMIYDADAVTKAGLIPPSAKTTWDDFAKFSIDLTKAIGKKNVWAVGNASRYTYAFEAFLHQRGKKLYTEAGKLGYEASDAADWFGYWESLTKNGGCVSAEIQALDKVLVDSNPLATGNAAIAIAFSNQLPAFQKISKSTLDITSLPVSSADGPSGLFYRPGLHWSIASTAKNPELAAQFIDFFVNDLEAGKILQVERGVPVNTDVQTAVLPSIDATAKKTVDYVNGIADRVGTYPPAVPLGAGELDERVFRPLADKVAFGQLTPAEAGNELVSSADRILKA</sequence>
<gene>
    <name evidence="7" type="ORF">NE863_31240</name>
</gene>
<reference evidence="7" key="1">
    <citation type="submission" date="2022-06" db="EMBL/GenBank/DDBJ databases">
        <title>Physiological and biochemical characterization and genomic elucidation of a strain of the genus Ensifer adhaerens M8 that combines arsenic oxidation and chromium reduction.</title>
        <authorList>
            <person name="Li X."/>
            <person name="Yu c."/>
        </authorList>
    </citation>
    <scope>NUCLEOTIDE SEQUENCE</scope>
    <source>
        <strain evidence="7">M8</strain>
        <plasmid evidence="7">pB</plasmid>
    </source>
</reference>
<dbReference type="PROSITE" id="PS01037">
    <property type="entry name" value="SBP_BACTERIAL_1"/>
    <property type="match status" value="1"/>
</dbReference>
<comment type="similarity">
    <text evidence="2">Belongs to the bacterial solute-binding protein 1 family.</text>
</comment>
<keyword evidence="3" id="KW-0813">Transport</keyword>
<dbReference type="RefSeq" id="WP_063894955.1">
    <property type="nucleotide sequence ID" value="NZ_CP084488.1"/>
</dbReference>
<evidence type="ECO:0000256" key="1">
    <source>
        <dbReference type="ARBA" id="ARBA00004418"/>
    </source>
</evidence>
<dbReference type="EMBL" id="CP098809">
    <property type="protein sequence ID" value="USJ26976.1"/>
    <property type="molecule type" value="Genomic_DNA"/>
</dbReference>
<evidence type="ECO:0000313" key="8">
    <source>
        <dbReference type="Proteomes" id="UP001055460"/>
    </source>
</evidence>
<dbReference type="GO" id="GO:0042597">
    <property type="term" value="C:periplasmic space"/>
    <property type="evidence" value="ECO:0007669"/>
    <property type="project" value="UniProtKB-SubCell"/>
</dbReference>
<keyword evidence="4 6" id="KW-0732">Signal</keyword>
<comment type="subcellular location">
    <subcellularLocation>
        <location evidence="1">Periplasm</location>
    </subcellularLocation>
</comment>
<keyword evidence="7" id="KW-0614">Plasmid</keyword>
<name>A0A9Q8YF00_ENSAD</name>
<accession>A0A9Q8YF00</accession>
<dbReference type="InterPro" id="IPR006059">
    <property type="entry name" value="SBP"/>
</dbReference>
<dbReference type="InterPro" id="IPR006061">
    <property type="entry name" value="SBP_1_CS"/>
</dbReference>
<proteinExistence type="inferred from homology"/>
<dbReference type="AlphaFoldDB" id="A0A9Q8YF00"/>